<organism evidence="3 4">
    <name type="scientific">Rudanella paleaurantiibacter</name>
    <dbReference type="NCBI Taxonomy" id="2614655"/>
    <lineage>
        <taxon>Bacteria</taxon>
        <taxon>Pseudomonadati</taxon>
        <taxon>Bacteroidota</taxon>
        <taxon>Cytophagia</taxon>
        <taxon>Cytophagales</taxon>
        <taxon>Cytophagaceae</taxon>
        <taxon>Rudanella</taxon>
    </lineage>
</organism>
<comment type="caution">
    <text evidence="3">The sequence shown here is derived from an EMBL/GenBank/DDBJ whole genome shotgun (WGS) entry which is preliminary data.</text>
</comment>
<sequence length="140" mass="15984">MESLPITIQFISIVGALMFMIMIFRLIIKGHLREEYSVVWIVCTGFLLVFSFWRSGLEKISLLLGVYYPPSLIFLVGILAIIVFLVHLSVVISRQQNQIKNLTHELAYLRQELDQRQSVNLSKPEPTQPMTTVSPIPPSL</sequence>
<reference evidence="3 4" key="1">
    <citation type="submission" date="2019-10" db="EMBL/GenBank/DDBJ databases">
        <title>Rudanella paleaurantiibacter sp. nov., isolated from sludge.</title>
        <authorList>
            <person name="Xu S.Q."/>
        </authorList>
    </citation>
    <scope>NUCLEOTIDE SEQUENCE [LARGE SCALE GENOMIC DNA]</scope>
    <source>
        <strain evidence="3 4">HX-22-17</strain>
    </source>
</reference>
<keyword evidence="2" id="KW-0812">Transmembrane</keyword>
<dbReference type="InterPro" id="IPR019277">
    <property type="entry name" value="DUF2304"/>
</dbReference>
<accession>A0A7J5U3H3</accession>
<evidence type="ECO:0000313" key="3">
    <source>
        <dbReference type="EMBL" id="KAB7732042.1"/>
    </source>
</evidence>
<keyword evidence="2" id="KW-0472">Membrane</keyword>
<evidence type="ECO:0000256" key="2">
    <source>
        <dbReference type="SAM" id="Phobius"/>
    </source>
</evidence>
<dbReference type="Pfam" id="PF10066">
    <property type="entry name" value="DUF2304"/>
    <property type="match status" value="1"/>
</dbReference>
<feature type="region of interest" description="Disordered" evidence="1">
    <location>
        <begin position="120"/>
        <end position="140"/>
    </location>
</feature>
<keyword evidence="2" id="KW-1133">Transmembrane helix</keyword>
<feature type="transmembrane region" description="Helical" evidence="2">
    <location>
        <begin position="73"/>
        <end position="92"/>
    </location>
</feature>
<name>A0A7J5U3H3_9BACT</name>
<evidence type="ECO:0000313" key="4">
    <source>
        <dbReference type="Proteomes" id="UP000488299"/>
    </source>
</evidence>
<keyword evidence="4" id="KW-1185">Reference proteome</keyword>
<dbReference type="EMBL" id="WELI01000002">
    <property type="protein sequence ID" value="KAB7732042.1"/>
    <property type="molecule type" value="Genomic_DNA"/>
</dbReference>
<evidence type="ECO:0000256" key="1">
    <source>
        <dbReference type="SAM" id="MobiDB-lite"/>
    </source>
</evidence>
<dbReference type="RefSeq" id="WP_152123617.1">
    <property type="nucleotide sequence ID" value="NZ_WELI01000002.1"/>
</dbReference>
<dbReference type="AlphaFoldDB" id="A0A7J5U3H3"/>
<proteinExistence type="predicted"/>
<gene>
    <name evidence="3" type="ORF">F5984_07455</name>
</gene>
<feature type="transmembrane region" description="Helical" evidence="2">
    <location>
        <begin position="36"/>
        <end position="53"/>
    </location>
</feature>
<protein>
    <submittedName>
        <fullName evidence="3">DUF2304 family protein</fullName>
    </submittedName>
</protein>
<feature type="transmembrane region" description="Helical" evidence="2">
    <location>
        <begin position="6"/>
        <end position="24"/>
    </location>
</feature>
<dbReference type="Proteomes" id="UP000488299">
    <property type="component" value="Unassembled WGS sequence"/>
</dbReference>